<name>A0A6M8FEI1_9GAMM</name>
<protein>
    <submittedName>
        <fullName evidence="2">DUF4255 domain-containing protein</fullName>
    </submittedName>
</protein>
<accession>A0A6M8FEI1</accession>
<dbReference type="EMBL" id="CP053697">
    <property type="protein sequence ID" value="QKE63247.1"/>
    <property type="molecule type" value="Genomic_DNA"/>
</dbReference>
<dbReference type="Pfam" id="PF14065">
    <property type="entry name" value="Pvc16_N"/>
    <property type="match status" value="1"/>
</dbReference>
<feature type="domain" description="Pvc16 N-terminal" evidence="1">
    <location>
        <begin position="10"/>
        <end position="212"/>
    </location>
</feature>
<dbReference type="AlphaFoldDB" id="A0A6M8FEI1"/>
<keyword evidence="3" id="KW-1185">Reference proteome</keyword>
<evidence type="ECO:0000313" key="2">
    <source>
        <dbReference type="EMBL" id="QKE63247.1"/>
    </source>
</evidence>
<dbReference type="InterPro" id="IPR025351">
    <property type="entry name" value="Pvc16_N"/>
</dbReference>
<evidence type="ECO:0000259" key="1">
    <source>
        <dbReference type="Pfam" id="PF14065"/>
    </source>
</evidence>
<dbReference type="RefSeq" id="WP_173206454.1">
    <property type="nucleotide sequence ID" value="NZ_CP053697.2"/>
</dbReference>
<reference evidence="2" key="1">
    <citation type="submission" date="2020-07" db="EMBL/GenBank/DDBJ databases">
        <title>Nitrate ammonifying Pseudomonas campi sp. nov. isolated from German agricultural grassland.</title>
        <authorList>
            <person name="Timsy T."/>
            <person name="Ulrich A."/>
            <person name="Spanner T."/>
            <person name="Foesel B."/>
            <person name="Kolb S."/>
            <person name="Horn M.A."/>
            <person name="Behrendt U."/>
        </authorList>
    </citation>
    <scope>NUCLEOTIDE SEQUENCE</scope>
    <source>
        <strain evidence="2">S1-A32-2</strain>
    </source>
</reference>
<organism evidence="2 3">
    <name type="scientific">Aquipseudomonas campi</name>
    <dbReference type="NCBI Taxonomy" id="2731681"/>
    <lineage>
        <taxon>Bacteria</taxon>
        <taxon>Pseudomonadati</taxon>
        <taxon>Pseudomonadota</taxon>
        <taxon>Gammaproteobacteria</taxon>
        <taxon>Pseudomonadales</taxon>
        <taxon>Pseudomonadaceae</taxon>
        <taxon>Aquipseudomonas</taxon>
    </lineage>
</organism>
<dbReference type="KEGG" id="pcam:HNE05_07705"/>
<proteinExistence type="predicted"/>
<dbReference type="Proteomes" id="UP000501379">
    <property type="component" value="Chromosome"/>
</dbReference>
<evidence type="ECO:0000313" key="3">
    <source>
        <dbReference type="Proteomes" id="UP000501379"/>
    </source>
</evidence>
<gene>
    <name evidence="2" type="ORF">HNE05_07705</name>
</gene>
<sequence>MSTALALAGVTAVLRDRLNDGLVNHNVAGILGSTVTVSVLPPDRVVPADGTESSQLNLFLYQAMPNVSWRNQALPSHDSAGRQRLTNQPLALDLYYLISAYSGGDLHAEILLGYAMQLMHEFPIITREMIRTALTPSPDLGVVLPPALRALAECGLADQFELLRITPQTLSTEESSKLWSATQSSLRPTAAYQVSVVLIEATRPALAPLPVLTRGEVDPLSGRERGVVVSPSLIPALPTLEAILPSGAQPVARLGQSIVLRGHHLNGSDREVRIGNPRYEVSEVLVASGANLGESMELLIPVARADDFPVGVYEANARLIRPGESLARESNRLAFTLAPDITNLPQNVARDGDGDALVTIEFTPELRAGQRATLLVGQREVPPQSFAAPTDTLDFLIEQAEVGEHLVRLRIDGVDSPIVDHATTPPTFLNLRLTIT</sequence>